<name>A0ABN6U8T1_9NOCA</name>
<evidence type="ECO:0000313" key="2">
    <source>
        <dbReference type="Proteomes" id="UP001317870"/>
    </source>
</evidence>
<accession>A0ABN6U8T1</accession>
<keyword evidence="2" id="KW-1185">Reference proteome</keyword>
<sequence length="101" mass="10908">MGLSLTYLDDLFGGDRIPVRLGGQRGQNANSQWNFASHAIDSRFGGHVPRPSAVGTVYVDPRTQIANVCVGGRSRADVDEDRAAWRLCRTNAIAAAGCRSY</sequence>
<organism evidence="1 2">
    <name type="scientific">Nocardia sputorum</name>
    <dbReference type="NCBI Taxonomy" id="2984338"/>
    <lineage>
        <taxon>Bacteria</taxon>
        <taxon>Bacillati</taxon>
        <taxon>Actinomycetota</taxon>
        <taxon>Actinomycetes</taxon>
        <taxon>Mycobacteriales</taxon>
        <taxon>Nocardiaceae</taxon>
        <taxon>Nocardia</taxon>
    </lineage>
</organism>
<dbReference type="Proteomes" id="UP001317870">
    <property type="component" value="Chromosome"/>
</dbReference>
<protein>
    <submittedName>
        <fullName evidence="1">Uncharacterized protein</fullName>
    </submittedName>
</protein>
<dbReference type="EMBL" id="AP026978">
    <property type="protein sequence ID" value="BDU01666.1"/>
    <property type="molecule type" value="Genomic_DNA"/>
</dbReference>
<gene>
    <name evidence="1" type="ORF">IFM12276_46940</name>
</gene>
<reference evidence="1 2" key="1">
    <citation type="submission" date="2022-11" db="EMBL/GenBank/DDBJ databases">
        <title>Genome Sequencing of Nocardia sp. ON39_IFM12276 and assembly.</title>
        <authorList>
            <person name="Shimojima M."/>
            <person name="Toyokawa M."/>
            <person name="Uesaka K."/>
        </authorList>
    </citation>
    <scope>NUCLEOTIDE SEQUENCE [LARGE SCALE GENOMIC DNA]</scope>
    <source>
        <strain evidence="1 2">IFM 12276</strain>
    </source>
</reference>
<evidence type="ECO:0000313" key="1">
    <source>
        <dbReference type="EMBL" id="BDU01666.1"/>
    </source>
</evidence>
<proteinExistence type="predicted"/>